<protein>
    <submittedName>
        <fullName evidence="1">Uncharacterized protein</fullName>
    </submittedName>
</protein>
<comment type="caution">
    <text evidence="1">The sequence shown here is derived from an EMBL/GenBank/DDBJ whole genome shotgun (WGS) entry which is preliminary data.</text>
</comment>
<keyword evidence="2" id="KW-1185">Reference proteome</keyword>
<gene>
    <name evidence="1" type="ORF">HaLaN_01940</name>
</gene>
<accession>A0A699YM95</accession>
<proteinExistence type="predicted"/>
<reference evidence="1 2" key="1">
    <citation type="submission" date="2020-02" db="EMBL/GenBank/DDBJ databases">
        <title>Draft genome sequence of Haematococcus lacustris strain NIES-144.</title>
        <authorList>
            <person name="Morimoto D."/>
            <person name="Nakagawa S."/>
            <person name="Yoshida T."/>
            <person name="Sawayama S."/>
        </authorList>
    </citation>
    <scope>NUCLEOTIDE SEQUENCE [LARGE SCALE GENOMIC DNA]</scope>
    <source>
        <strain evidence="1 2">NIES-144</strain>
    </source>
</reference>
<dbReference type="Proteomes" id="UP000485058">
    <property type="component" value="Unassembled WGS sequence"/>
</dbReference>
<organism evidence="1 2">
    <name type="scientific">Haematococcus lacustris</name>
    <name type="common">Green alga</name>
    <name type="synonym">Haematococcus pluvialis</name>
    <dbReference type="NCBI Taxonomy" id="44745"/>
    <lineage>
        <taxon>Eukaryota</taxon>
        <taxon>Viridiplantae</taxon>
        <taxon>Chlorophyta</taxon>
        <taxon>core chlorophytes</taxon>
        <taxon>Chlorophyceae</taxon>
        <taxon>CS clade</taxon>
        <taxon>Chlamydomonadales</taxon>
        <taxon>Haematococcaceae</taxon>
        <taxon>Haematococcus</taxon>
    </lineage>
</organism>
<dbReference type="AlphaFoldDB" id="A0A699YM95"/>
<name>A0A699YM95_HAELA</name>
<sequence length="218" mass="23842">MHPLMLPESCQQIPHLSFPDMPIWQEQGRHHVQPGQVQLHQLPSQLHDALHALGGVRVQPACSTPCMQAKQQAVDREPALRRCGHWAALAPRPCPCPRTSQGRVAAISWAPGRLLNPSCPPDDPAMQLDAWVTATFPCLLPSRGKKGEGWGGAVSAQRQQPPACCSLASALAYSSLKAGRLMDMYQRMRASVHTWQASGSCLEAARWLPRALEHCVCT</sequence>
<evidence type="ECO:0000313" key="1">
    <source>
        <dbReference type="EMBL" id="GFH07179.1"/>
    </source>
</evidence>
<evidence type="ECO:0000313" key="2">
    <source>
        <dbReference type="Proteomes" id="UP000485058"/>
    </source>
</evidence>
<dbReference type="EMBL" id="BLLF01000078">
    <property type="protein sequence ID" value="GFH07179.1"/>
    <property type="molecule type" value="Genomic_DNA"/>
</dbReference>